<proteinExistence type="predicted"/>
<keyword evidence="1" id="KW-0472">Membrane</keyword>
<feature type="transmembrane region" description="Helical" evidence="1">
    <location>
        <begin position="29"/>
        <end position="49"/>
    </location>
</feature>
<accession>A0A2T2WQ66</accession>
<evidence type="ECO:0000256" key="1">
    <source>
        <dbReference type="SAM" id="Phobius"/>
    </source>
</evidence>
<name>A0A2T2WQ66_9FIRM</name>
<sequence length="296" mass="32441">MPTNDEMRDRFYGHFGLQSARSQKRWGRIAWWPVAGVAVAAAVLSVSNLHQNARLPDGSAPASTSVRANLKMATTLRHGTPLVFKVGPFRVIAFRSLAGPHPNEILRAWYPGNPGPGMELSVAWGQYGFFSGPVSFTQLSGGDRSSFSLPLNTLPQPSVPVQAKWTQHPQGHQHVATVSLGQARVLQATHHLRLTSITTQGWSASYQRETFTGHGINQPYGELTVTRKSGTMPRSLHYELVLAPGLENTKMGGFAQNTKSSAWANQNLAWTGMPQNPHLILSWDGHRISLPLHPTH</sequence>
<evidence type="ECO:0000313" key="3">
    <source>
        <dbReference type="Proteomes" id="UP000242699"/>
    </source>
</evidence>
<organism evidence="2 3">
    <name type="scientific">Sulfobacillus benefaciens</name>
    <dbReference type="NCBI Taxonomy" id="453960"/>
    <lineage>
        <taxon>Bacteria</taxon>
        <taxon>Bacillati</taxon>
        <taxon>Bacillota</taxon>
        <taxon>Clostridia</taxon>
        <taxon>Eubacteriales</taxon>
        <taxon>Clostridiales Family XVII. Incertae Sedis</taxon>
        <taxon>Sulfobacillus</taxon>
    </lineage>
</organism>
<keyword evidence="1" id="KW-1133">Transmembrane helix</keyword>
<dbReference type="AlphaFoldDB" id="A0A2T2WQ66"/>
<dbReference type="EMBL" id="PXYT01000081">
    <property type="protein sequence ID" value="PSR24363.1"/>
    <property type="molecule type" value="Genomic_DNA"/>
</dbReference>
<comment type="caution">
    <text evidence="2">The sequence shown here is derived from an EMBL/GenBank/DDBJ whole genome shotgun (WGS) entry which is preliminary data.</text>
</comment>
<gene>
    <name evidence="2" type="ORF">C7B43_19235</name>
</gene>
<keyword evidence="1" id="KW-0812">Transmembrane</keyword>
<protein>
    <submittedName>
        <fullName evidence="2">Uncharacterized protein</fullName>
    </submittedName>
</protein>
<dbReference type="Proteomes" id="UP000242699">
    <property type="component" value="Unassembled WGS sequence"/>
</dbReference>
<reference evidence="2 3" key="1">
    <citation type="journal article" date="2014" name="BMC Genomics">
        <title>Comparison of environmental and isolate Sulfobacillus genomes reveals diverse carbon, sulfur, nitrogen, and hydrogen metabolisms.</title>
        <authorList>
            <person name="Justice N.B."/>
            <person name="Norman A."/>
            <person name="Brown C.T."/>
            <person name="Singh A."/>
            <person name="Thomas B.C."/>
            <person name="Banfield J.F."/>
        </authorList>
    </citation>
    <scope>NUCLEOTIDE SEQUENCE [LARGE SCALE GENOMIC DNA]</scope>
    <source>
        <strain evidence="2">AMDSBA1</strain>
    </source>
</reference>
<evidence type="ECO:0000313" key="2">
    <source>
        <dbReference type="EMBL" id="PSR24363.1"/>
    </source>
</evidence>